<accession>A0A0D7ANX2</accession>
<proteinExistence type="predicted"/>
<dbReference type="EMBL" id="KN881643">
    <property type="protein sequence ID" value="KIY52473.1"/>
    <property type="molecule type" value="Genomic_DNA"/>
</dbReference>
<keyword evidence="2" id="KW-1185">Reference proteome</keyword>
<sequence length="165" mass="18550">MAAIYVGNMMNDSNMIYLGTTNGFVKPLNHCITSPGLQVPQFFRTVRCFEPTHVAKRQSQLLRADSLGPRRGGLEPELSSSMTRIQAYLLSILRQLVPTVTQWSALPRGYGSRLPVVQLAPEYVHLNSDIPLALRNILQHLGHYLLPAIVRFAQQSATVRRRRIS</sequence>
<reference evidence="1 2" key="1">
    <citation type="journal article" date="2015" name="Fungal Genet. Biol.">
        <title>Evolution of novel wood decay mechanisms in Agaricales revealed by the genome sequences of Fistulina hepatica and Cylindrobasidium torrendii.</title>
        <authorList>
            <person name="Floudas D."/>
            <person name="Held B.W."/>
            <person name="Riley R."/>
            <person name="Nagy L.G."/>
            <person name="Koehler G."/>
            <person name="Ransdell A.S."/>
            <person name="Younus H."/>
            <person name="Chow J."/>
            <person name="Chiniquy J."/>
            <person name="Lipzen A."/>
            <person name="Tritt A."/>
            <person name="Sun H."/>
            <person name="Haridas S."/>
            <person name="LaButti K."/>
            <person name="Ohm R.A."/>
            <person name="Kues U."/>
            <person name="Blanchette R.A."/>
            <person name="Grigoriev I.V."/>
            <person name="Minto R.E."/>
            <person name="Hibbett D.S."/>
        </authorList>
    </citation>
    <scope>NUCLEOTIDE SEQUENCE [LARGE SCALE GENOMIC DNA]</scope>
    <source>
        <strain evidence="1 2">ATCC 64428</strain>
    </source>
</reference>
<organism evidence="1 2">
    <name type="scientific">Fistulina hepatica ATCC 64428</name>
    <dbReference type="NCBI Taxonomy" id="1128425"/>
    <lineage>
        <taxon>Eukaryota</taxon>
        <taxon>Fungi</taxon>
        <taxon>Dikarya</taxon>
        <taxon>Basidiomycota</taxon>
        <taxon>Agaricomycotina</taxon>
        <taxon>Agaricomycetes</taxon>
        <taxon>Agaricomycetidae</taxon>
        <taxon>Agaricales</taxon>
        <taxon>Fistulinaceae</taxon>
        <taxon>Fistulina</taxon>
    </lineage>
</organism>
<dbReference type="AlphaFoldDB" id="A0A0D7ANX2"/>
<dbReference type="Proteomes" id="UP000054144">
    <property type="component" value="Unassembled WGS sequence"/>
</dbReference>
<gene>
    <name evidence="1" type="ORF">FISHEDRAFT_55973</name>
</gene>
<evidence type="ECO:0000313" key="1">
    <source>
        <dbReference type="EMBL" id="KIY52473.1"/>
    </source>
</evidence>
<protein>
    <submittedName>
        <fullName evidence="1">Uncharacterized protein</fullName>
    </submittedName>
</protein>
<evidence type="ECO:0000313" key="2">
    <source>
        <dbReference type="Proteomes" id="UP000054144"/>
    </source>
</evidence>
<name>A0A0D7ANX2_9AGAR</name>